<evidence type="ECO:0000313" key="4">
    <source>
        <dbReference type="Proteomes" id="UP000054843"/>
    </source>
</evidence>
<feature type="compositionally biased region" description="Gly residues" evidence="1">
    <location>
        <begin position="55"/>
        <end position="67"/>
    </location>
</feature>
<proteinExistence type="predicted"/>
<organism evidence="2 4">
    <name type="scientific">Trichinella papuae</name>
    <dbReference type="NCBI Taxonomy" id="268474"/>
    <lineage>
        <taxon>Eukaryota</taxon>
        <taxon>Metazoa</taxon>
        <taxon>Ecdysozoa</taxon>
        <taxon>Nematoda</taxon>
        <taxon>Enoplea</taxon>
        <taxon>Dorylaimia</taxon>
        <taxon>Trichinellida</taxon>
        <taxon>Trichinellidae</taxon>
        <taxon>Trichinella</taxon>
    </lineage>
</organism>
<comment type="caution">
    <text evidence="2">The sequence shown here is derived from an EMBL/GenBank/DDBJ whole genome shotgun (WGS) entry which is preliminary data.</text>
</comment>
<reference evidence="2 4" key="1">
    <citation type="submission" date="2015-01" db="EMBL/GenBank/DDBJ databases">
        <title>Evolution of Trichinella species and genotypes.</title>
        <authorList>
            <person name="Korhonen P.K."/>
            <person name="Edoardo P."/>
            <person name="Giuseppe L.R."/>
            <person name="Gasser R.B."/>
        </authorList>
    </citation>
    <scope>NUCLEOTIDE SEQUENCE [LARGE SCALE GENOMIC DNA]</scope>
    <source>
        <strain evidence="2">ISS1980</strain>
    </source>
</reference>
<dbReference type="Proteomes" id="UP000054843">
    <property type="component" value="Unassembled WGS sequence"/>
</dbReference>
<evidence type="ECO:0000256" key="1">
    <source>
        <dbReference type="SAM" id="MobiDB-lite"/>
    </source>
</evidence>
<gene>
    <name evidence="3" type="ORF">T10_1220</name>
    <name evidence="2" type="ORF">T10_4147</name>
</gene>
<keyword evidence="4" id="KW-1185">Reference proteome</keyword>
<protein>
    <submittedName>
        <fullName evidence="2">Uncharacterized protein</fullName>
    </submittedName>
</protein>
<dbReference type="AlphaFoldDB" id="A0A0V1MQM4"/>
<dbReference type="EMBL" id="JYDO01000058">
    <property type="protein sequence ID" value="KRZ73814.1"/>
    <property type="molecule type" value="Genomic_DNA"/>
</dbReference>
<feature type="compositionally biased region" description="Low complexity" evidence="1">
    <location>
        <begin position="42"/>
        <end position="54"/>
    </location>
</feature>
<dbReference type="EMBL" id="JYDO01000058">
    <property type="protein sequence ID" value="KRZ73813.1"/>
    <property type="molecule type" value="Genomic_DNA"/>
</dbReference>
<accession>A0A0V1MQM4</accession>
<evidence type="ECO:0000313" key="2">
    <source>
        <dbReference type="EMBL" id="KRZ73813.1"/>
    </source>
</evidence>
<name>A0A0V1MQM4_9BILA</name>
<sequence length="81" mass="7632">MNNKIKIITHNGFPFGDRCSLIDGTSAIVSLADWPLAMSSIAGSTPSSGSADAAGAGGGAAGAGGGAAGYPVRIVGGSPAV</sequence>
<feature type="region of interest" description="Disordered" evidence="1">
    <location>
        <begin position="42"/>
        <end position="67"/>
    </location>
</feature>
<evidence type="ECO:0000313" key="3">
    <source>
        <dbReference type="EMBL" id="KRZ73814.1"/>
    </source>
</evidence>